<dbReference type="EMBL" id="CACVBM020001163">
    <property type="protein sequence ID" value="CAA7036729.1"/>
    <property type="molecule type" value="Genomic_DNA"/>
</dbReference>
<dbReference type="Pfam" id="PF05056">
    <property type="entry name" value="DUF674"/>
    <property type="match status" value="1"/>
</dbReference>
<dbReference type="OrthoDB" id="1099638at2759"/>
<reference evidence="1" key="1">
    <citation type="submission" date="2020-01" db="EMBL/GenBank/DDBJ databases">
        <authorList>
            <person name="Mishra B."/>
        </authorList>
    </citation>
    <scope>NUCLEOTIDE SEQUENCE [LARGE SCALE GENOMIC DNA]</scope>
</reference>
<dbReference type="PANTHER" id="PTHR33103:SF69">
    <property type="entry name" value="DUF674 FAMILY PROTEIN"/>
    <property type="match status" value="1"/>
</dbReference>
<evidence type="ECO:0000313" key="1">
    <source>
        <dbReference type="EMBL" id="CAA7036729.1"/>
    </source>
</evidence>
<organism evidence="1 2">
    <name type="scientific">Microthlaspi erraticum</name>
    <dbReference type="NCBI Taxonomy" id="1685480"/>
    <lineage>
        <taxon>Eukaryota</taxon>
        <taxon>Viridiplantae</taxon>
        <taxon>Streptophyta</taxon>
        <taxon>Embryophyta</taxon>
        <taxon>Tracheophyta</taxon>
        <taxon>Spermatophyta</taxon>
        <taxon>Magnoliopsida</taxon>
        <taxon>eudicotyledons</taxon>
        <taxon>Gunneridae</taxon>
        <taxon>Pentapetalae</taxon>
        <taxon>rosids</taxon>
        <taxon>malvids</taxon>
        <taxon>Brassicales</taxon>
        <taxon>Brassicaceae</taxon>
        <taxon>Coluteocarpeae</taxon>
        <taxon>Microthlaspi</taxon>
    </lineage>
</organism>
<sequence length="378" mass="41960">MLVNGTRKGCLRSIKLPSLSSVVGCFHNLYKSVSEMNVDNFESQACKDLLLHPRSVKESHCRKLKLNLDDTKATGFFLCQYFTSTESCCKFFSNISTTICRCGNQMSYAVQVQEGDQANGTSGSQGDGVFPSCRTSFIITDDLKVGLNSMGLVLNVLNGLGYPGFDKLQEMLIDVGLEEVLTLLGCLFSSETPLTDTFLKKHCMARKRKMLTPLVQENCAEGDADNTLTLKVYVRKTDKAILYAECREDFVDFLFSFLAIPLEFAWEHSIGNLNMGCVGNLCRSVKDLSFENQKEATVSKCMLPHQYNFRGQLLDIVIQEGVTEFEGLLPRNGYSGSYKFARKIKKDVLSNGERIVKFTPVDPKSVSGGVGFVKGETN</sequence>
<accession>A0A6D2JIQ1</accession>
<protein>
    <recommendedName>
        <fullName evidence="3">DUF674 domain-containing protein</fullName>
    </recommendedName>
</protein>
<evidence type="ECO:0000313" key="2">
    <source>
        <dbReference type="Proteomes" id="UP000467841"/>
    </source>
</evidence>
<dbReference type="PANTHER" id="PTHR33103">
    <property type="entry name" value="OS01G0153900 PROTEIN"/>
    <property type="match status" value="1"/>
</dbReference>
<dbReference type="AlphaFoldDB" id="A0A6D2JIQ1"/>
<keyword evidence="2" id="KW-1185">Reference proteome</keyword>
<proteinExistence type="predicted"/>
<comment type="caution">
    <text evidence="1">The sequence shown here is derived from an EMBL/GenBank/DDBJ whole genome shotgun (WGS) entry which is preliminary data.</text>
</comment>
<name>A0A6D2JIQ1_9BRAS</name>
<dbReference type="InterPro" id="IPR007750">
    <property type="entry name" value="DUF674"/>
</dbReference>
<evidence type="ECO:0008006" key="3">
    <source>
        <dbReference type="Google" id="ProtNLM"/>
    </source>
</evidence>
<dbReference type="Proteomes" id="UP000467841">
    <property type="component" value="Unassembled WGS sequence"/>
</dbReference>
<gene>
    <name evidence="1" type="ORF">MERR_LOCUS23964</name>
</gene>